<evidence type="ECO:0000313" key="2">
    <source>
        <dbReference type="EMBL" id="USQ94671.1"/>
    </source>
</evidence>
<dbReference type="Proteomes" id="UP001057520">
    <property type="component" value="Chromosome"/>
</dbReference>
<proteinExistence type="predicted"/>
<protein>
    <submittedName>
        <fullName evidence="2">Rod-binding protein</fullName>
    </submittedName>
</protein>
<evidence type="ECO:0000259" key="1">
    <source>
        <dbReference type="Pfam" id="PF10135"/>
    </source>
</evidence>
<evidence type="ECO:0000313" key="3">
    <source>
        <dbReference type="Proteomes" id="UP001057520"/>
    </source>
</evidence>
<dbReference type="Pfam" id="PF10135">
    <property type="entry name" value="Rod-binding"/>
    <property type="match status" value="1"/>
</dbReference>
<sequence length="126" mass="13195">MSALSTISTFVPQVGAATAAIKTAAKAVKSAAASVEDTAHDAVQDATKRAKIAETAKTFESSFLSVMMQQMFEGVKTSEPFGGGNGEEMFKSMLTDAMSKQVTKAGGIGLAPTIQREMLKMQGLKE</sequence>
<dbReference type="EMBL" id="CP096040">
    <property type="protein sequence ID" value="USQ94671.1"/>
    <property type="molecule type" value="Genomic_DNA"/>
</dbReference>
<name>A0ABY4ZRT1_9CAUL</name>
<accession>A0ABY4ZRT1</accession>
<reference evidence="2 3" key="1">
    <citation type="submission" date="2022-04" db="EMBL/GenBank/DDBJ databases">
        <title>Genome sequence of soybean root-associated Caulobacter segnis RL271.</title>
        <authorList>
            <person name="Longley R."/>
            <person name="Bonito G."/>
            <person name="Trigodet F."/>
            <person name="Crosson S."/>
            <person name="Fiebig A."/>
        </authorList>
    </citation>
    <scope>NUCLEOTIDE SEQUENCE [LARGE SCALE GENOMIC DNA]</scope>
    <source>
        <strain evidence="2 3">RL271</strain>
    </source>
</reference>
<gene>
    <name evidence="2" type="ORF">MZV50_19115</name>
</gene>
<dbReference type="InterPro" id="IPR019301">
    <property type="entry name" value="Flagellar_prot_FlgJ_N"/>
</dbReference>
<feature type="domain" description="Flagellar protein FlgJ N-terminal" evidence="1">
    <location>
        <begin position="69"/>
        <end position="116"/>
    </location>
</feature>
<organism evidence="2 3">
    <name type="scientific">Caulobacter segnis</name>
    <dbReference type="NCBI Taxonomy" id="88688"/>
    <lineage>
        <taxon>Bacteria</taxon>
        <taxon>Pseudomonadati</taxon>
        <taxon>Pseudomonadota</taxon>
        <taxon>Alphaproteobacteria</taxon>
        <taxon>Caulobacterales</taxon>
        <taxon>Caulobacteraceae</taxon>
        <taxon>Caulobacter</taxon>
    </lineage>
</organism>
<keyword evidence="3" id="KW-1185">Reference proteome</keyword>